<proteinExistence type="inferred from homology"/>
<comment type="catalytic activity">
    <reaction evidence="5">
        <text>N,N-dimethyl-1,4-phenylenediamine + anthranilate + 2 NAD(+) = 2-(4-dimethylaminophenyl)diazenylbenzoate + 2 NADH + 2 H(+)</text>
        <dbReference type="Rhea" id="RHEA:55872"/>
        <dbReference type="ChEBI" id="CHEBI:15378"/>
        <dbReference type="ChEBI" id="CHEBI:15783"/>
        <dbReference type="ChEBI" id="CHEBI:16567"/>
        <dbReference type="ChEBI" id="CHEBI:57540"/>
        <dbReference type="ChEBI" id="CHEBI:57945"/>
        <dbReference type="ChEBI" id="CHEBI:71579"/>
        <dbReference type="EC" id="1.7.1.17"/>
    </reaction>
    <physiologicalReaction direction="right-to-left" evidence="5">
        <dbReference type="Rhea" id="RHEA:55874"/>
    </physiologicalReaction>
</comment>
<dbReference type="RefSeq" id="WP_144649439.1">
    <property type="nucleotide sequence ID" value="NZ_VNFK01000005.1"/>
</dbReference>
<dbReference type="InterPro" id="IPR003680">
    <property type="entry name" value="Flavodoxin_fold"/>
</dbReference>
<comment type="catalytic activity">
    <reaction evidence="6">
        <text>2 a quinone + NADH + H(+) = 2 a 1,4-benzosemiquinone + NAD(+)</text>
        <dbReference type="Rhea" id="RHEA:65952"/>
        <dbReference type="ChEBI" id="CHEBI:15378"/>
        <dbReference type="ChEBI" id="CHEBI:57540"/>
        <dbReference type="ChEBI" id="CHEBI:57945"/>
        <dbReference type="ChEBI" id="CHEBI:132124"/>
        <dbReference type="ChEBI" id="CHEBI:134225"/>
    </reaction>
</comment>
<dbReference type="Proteomes" id="UP000316500">
    <property type="component" value="Unassembled WGS sequence"/>
</dbReference>
<keyword evidence="2 6" id="KW-0288">FMN</keyword>
<keyword evidence="4 6" id="KW-0520">NAD</keyword>
<dbReference type="Pfam" id="PF02525">
    <property type="entry name" value="Flavodoxin_2"/>
    <property type="match status" value="1"/>
</dbReference>
<dbReference type="HAMAP" id="MF_01216">
    <property type="entry name" value="Azoreductase_type1"/>
    <property type="match status" value="1"/>
</dbReference>
<evidence type="ECO:0000256" key="1">
    <source>
        <dbReference type="ARBA" id="ARBA00022630"/>
    </source>
</evidence>
<comment type="cofactor">
    <cofactor evidence="6">
        <name>FMN</name>
        <dbReference type="ChEBI" id="CHEBI:58210"/>
    </cofactor>
    <text evidence="6">Binds 1 FMN per subunit.</text>
</comment>
<dbReference type="GO" id="GO:0009055">
    <property type="term" value="F:electron transfer activity"/>
    <property type="evidence" value="ECO:0007669"/>
    <property type="project" value="UniProtKB-UniRule"/>
</dbReference>
<evidence type="ECO:0000256" key="3">
    <source>
        <dbReference type="ARBA" id="ARBA00023002"/>
    </source>
</evidence>
<dbReference type="GO" id="GO:0016655">
    <property type="term" value="F:oxidoreductase activity, acting on NAD(P)H, quinone or similar compound as acceptor"/>
    <property type="evidence" value="ECO:0007669"/>
    <property type="project" value="InterPro"/>
</dbReference>
<comment type="caution">
    <text evidence="8">The sequence shown here is derived from an EMBL/GenBank/DDBJ whole genome shotgun (WGS) entry which is preliminary data.</text>
</comment>
<feature type="binding site" evidence="6">
    <location>
        <position position="10"/>
    </location>
    <ligand>
        <name>FMN</name>
        <dbReference type="ChEBI" id="CHEBI:58210"/>
    </ligand>
</feature>
<evidence type="ECO:0000256" key="6">
    <source>
        <dbReference type="HAMAP-Rule" id="MF_01216"/>
    </source>
</evidence>
<feature type="binding site" evidence="6">
    <location>
        <begin position="16"/>
        <end position="18"/>
    </location>
    <ligand>
        <name>FMN</name>
        <dbReference type="ChEBI" id="CHEBI:58210"/>
    </ligand>
</feature>
<gene>
    <name evidence="6" type="primary">azoR</name>
    <name evidence="8" type="ORF">FQP90_09145</name>
</gene>
<comment type="caution">
    <text evidence="6">Lacks conserved residue(s) required for the propagation of feature annotation.</text>
</comment>
<dbReference type="OrthoDB" id="9787136at2"/>
<dbReference type="InterPro" id="IPR023048">
    <property type="entry name" value="NADH:quinone_OxRdtase_FMN_depd"/>
</dbReference>
<comment type="similarity">
    <text evidence="6">Belongs to the azoreductase type 1 family.</text>
</comment>
<evidence type="ECO:0000256" key="2">
    <source>
        <dbReference type="ARBA" id="ARBA00022643"/>
    </source>
</evidence>
<keyword evidence="1 6" id="KW-0285">Flavoprotein</keyword>
<evidence type="ECO:0000256" key="5">
    <source>
        <dbReference type="ARBA" id="ARBA00048542"/>
    </source>
</evidence>
<evidence type="ECO:0000313" key="9">
    <source>
        <dbReference type="Proteomes" id="UP000316500"/>
    </source>
</evidence>
<dbReference type="EMBL" id="VNFK01000005">
    <property type="protein sequence ID" value="TVU64138.1"/>
    <property type="molecule type" value="Genomic_DNA"/>
</dbReference>
<feature type="domain" description="Flavodoxin-like fold" evidence="7">
    <location>
        <begin position="3"/>
        <end position="191"/>
    </location>
</feature>
<dbReference type="Gene3D" id="3.40.50.360">
    <property type="match status" value="1"/>
</dbReference>
<evidence type="ECO:0000259" key="7">
    <source>
        <dbReference type="Pfam" id="PF02525"/>
    </source>
</evidence>
<protein>
    <recommendedName>
        <fullName evidence="6">FMN dependent NADH:quinone oxidoreductase</fullName>
        <ecNumber evidence="6">1.6.5.-</ecNumber>
    </recommendedName>
    <alternativeName>
        <fullName evidence="6">Azo-dye reductase</fullName>
    </alternativeName>
    <alternativeName>
        <fullName evidence="6">FMN-dependent NADH-azo compound oxidoreductase</fullName>
    </alternativeName>
    <alternativeName>
        <fullName evidence="6">FMN-dependent NADH-azoreductase</fullName>
        <ecNumber evidence="6">1.7.1.17</ecNumber>
    </alternativeName>
</protein>
<dbReference type="EC" id="1.6.5.-" evidence="6"/>
<dbReference type="GO" id="GO:0010181">
    <property type="term" value="F:FMN binding"/>
    <property type="evidence" value="ECO:0007669"/>
    <property type="project" value="UniProtKB-UniRule"/>
</dbReference>
<dbReference type="PANTHER" id="PTHR43741">
    <property type="entry name" value="FMN-DEPENDENT NADH-AZOREDUCTASE 1"/>
    <property type="match status" value="1"/>
</dbReference>
<organism evidence="8 9">
    <name type="scientific">Paenarthrobacter nitroguajacolicus</name>
    <name type="common">Arthrobacter nitroguajacolicus</name>
    <dbReference type="NCBI Taxonomy" id="211146"/>
    <lineage>
        <taxon>Bacteria</taxon>
        <taxon>Bacillati</taxon>
        <taxon>Actinomycetota</taxon>
        <taxon>Actinomycetes</taxon>
        <taxon>Micrococcales</taxon>
        <taxon>Micrococcaceae</taxon>
        <taxon>Paenarthrobacter</taxon>
    </lineage>
</organism>
<name>A0A558H4T8_PAENT</name>
<comment type="subunit">
    <text evidence="6">Homodimer.</text>
</comment>
<evidence type="ECO:0000313" key="8">
    <source>
        <dbReference type="EMBL" id="TVU64138.1"/>
    </source>
</evidence>
<reference evidence="8 9" key="1">
    <citation type="submission" date="2019-07" db="EMBL/GenBank/DDBJ databases">
        <title>Diversity of Bacteria from Kongsfjorden, Arctic.</title>
        <authorList>
            <person name="Yu Y."/>
        </authorList>
    </citation>
    <scope>NUCLEOTIDE SEQUENCE [LARGE SCALE GENOMIC DNA]</scope>
    <source>
        <strain evidence="8 9">SM1928</strain>
    </source>
</reference>
<comment type="function">
    <text evidence="6">Quinone reductase that provides resistance to thiol-specific stress caused by electrophilic quinones.</text>
</comment>
<accession>A0A558H4T8</accession>
<dbReference type="GO" id="GO:0016652">
    <property type="term" value="F:oxidoreductase activity, acting on NAD(P)H as acceptor"/>
    <property type="evidence" value="ECO:0007669"/>
    <property type="project" value="UniProtKB-UniRule"/>
</dbReference>
<keyword evidence="3 6" id="KW-0560">Oxidoreductase</keyword>
<dbReference type="InterPro" id="IPR029039">
    <property type="entry name" value="Flavoprotein-like_sf"/>
</dbReference>
<dbReference type="PANTHER" id="PTHR43741:SF4">
    <property type="entry name" value="FMN-DEPENDENT NADH:QUINONE OXIDOREDUCTASE"/>
    <property type="match status" value="1"/>
</dbReference>
<dbReference type="EC" id="1.7.1.17" evidence="6"/>
<dbReference type="SUPFAM" id="SSF52218">
    <property type="entry name" value="Flavoproteins"/>
    <property type="match status" value="1"/>
</dbReference>
<comment type="function">
    <text evidence="6">Also exhibits azoreductase activity. Catalyzes the reductive cleavage of the azo bond in aromatic azo compounds to the corresponding amines.</text>
</comment>
<dbReference type="AlphaFoldDB" id="A0A558H4T8"/>
<evidence type="ECO:0000256" key="4">
    <source>
        <dbReference type="ARBA" id="ARBA00023027"/>
    </source>
</evidence>
<dbReference type="InterPro" id="IPR050104">
    <property type="entry name" value="FMN-dep_NADH:Q_OxRdtase_AzoR1"/>
</dbReference>
<sequence length="225" mass="24475">MPSILHINASPRYSNSDSLRLARHFIDSVQAAAPETFELETVNLFDDGALPAFGRIAASAKMAVFTGQDQTPEQVAAWESARAVFDQFAAADAYVFNIPMWNSGVPYVLKQWIDIITQPGWSFGFDPQQGYRGLMEGKHALAIHTSGVYAPGVPAAFGSDFSSTYFADWLNFVGIEDATHVRFAPTVLNGDVDGTRQFAETELSDVALLFTGKLSATGKQQLVTD</sequence>